<keyword evidence="2" id="KW-1185">Reference proteome</keyword>
<dbReference type="AlphaFoldDB" id="T1DV43"/>
<organism evidence="1 2">
    <name type="scientific">Helicobacter fennelliae MRY12-0050</name>
    <dbReference type="NCBI Taxonomy" id="1325130"/>
    <lineage>
        <taxon>Bacteria</taxon>
        <taxon>Pseudomonadati</taxon>
        <taxon>Campylobacterota</taxon>
        <taxon>Epsilonproteobacteria</taxon>
        <taxon>Campylobacterales</taxon>
        <taxon>Helicobacteraceae</taxon>
        <taxon>Helicobacter</taxon>
    </lineage>
</organism>
<dbReference type="Proteomes" id="UP000018143">
    <property type="component" value="Unassembled WGS sequence"/>
</dbReference>
<evidence type="ECO:0000313" key="1">
    <source>
        <dbReference type="EMBL" id="GAD18237.1"/>
    </source>
</evidence>
<sequence length="40" mass="4765">MTSRVRQNNIESKNQKWIFIDCHAKINLLPQLRGRQDEAI</sequence>
<accession>T1DV43</accession>
<dbReference type="EMBL" id="BASD01000004">
    <property type="protein sequence ID" value="GAD18237.1"/>
    <property type="molecule type" value="Genomic_DNA"/>
</dbReference>
<gene>
    <name evidence="1" type="ORF">HFN_1835</name>
</gene>
<proteinExistence type="predicted"/>
<evidence type="ECO:0000313" key="2">
    <source>
        <dbReference type="Proteomes" id="UP000018143"/>
    </source>
</evidence>
<dbReference type="RefSeq" id="WP_023946679.1">
    <property type="nucleotide sequence ID" value="NZ_BASD01000004.1"/>
</dbReference>
<comment type="caution">
    <text evidence="1">The sequence shown here is derived from an EMBL/GenBank/DDBJ whole genome shotgun (WGS) entry which is preliminary data.</text>
</comment>
<protein>
    <submittedName>
        <fullName evidence="1">Uncharacterized protein</fullName>
    </submittedName>
</protein>
<name>T1DV43_9HELI</name>
<reference evidence="1 2" key="1">
    <citation type="journal article" date="2013" name="Genome Announc.">
        <title>Draft Genome Sequence of Helicobacter fennelliae Strain MRY12-0050, Isolated from a Bacteremia Patient.</title>
        <authorList>
            <person name="Rimbara E."/>
            <person name="Matsui M."/>
            <person name="Mori S."/>
            <person name="Suzuki S."/>
            <person name="Suzuki M."/>
            <person name="Kim H."/>
            <person name="Sekizuka T."/>
            <person name="Kuroda M."/>
            <person name="Shibayama K."/>
        </authorList>
    </citation>
    <scope>NUCLEOTIDE SEQUENCE [LARGE SCALE GENOMIC DNA]</scope>
    <source>
        <strain evidence="1 2">MRY12-0050</strain>
    </source>
</reference>